<dbReference type="InterPro" id="IPR018490">
    <property type="entry name" value="cNMP-bd_dom_sf"/>
</dbReference>
<dbReference type="Gene3D" id="2.60.120.10">
    <property type="entry name" value="Jelly Rolls"/>
    <property type="match status" value="2"/>
</dbReference>
<dbReference type="Pfam" id="PF00027">
    <property type="entry name" value="cNMP_binding"/>
    <property type="match status" value="2"/>
</dbReference>
<proteinExistence type="predicted"/>
<dbReference type="Pfam" id="PF07004">
    <property type="entry name" value="SHIPPO-rpt"/>
    <property type="match status" value="2"/>
</dbReference>
<evidence type="ECO:0000313" key="3">
    <source>
        <dbReference type="EMBL" id="KOO52983.1"/>
    </source>
</evidence>
<sequence>MASHHEQPLEWNQVKRKMQGVTAPFERQPPEQPVRPHGFQLRAGERDALAKLMALPPATRSFNEVKQLLRLLRGADLMLQLDEDQQATVANAMRWEEYAKGAMIATEMNASDDSFLLLVAGTLTVLVRDTSVRTSRAPLRRLQPGECFAEGSLLEHTKMAPSLVAGDSATVLRVGSADFMAAHASWQMELLERKVAALRSALCLASFDERSLRPIAERLALERRHADAVIVAQGAEASRIYCLGAGECRVLLRTAAGPMLHVATLGPGAIFGEVGVLFDVPHTASVVSASDVTLFALAKTDLFVGVGPEFSRFIEVLRVQARSYPDEAALLSQMQLTDHWREYKRMLLHANRHEHAAAKGNLPFGPRPELPEPPPVAAARAGPVPSERQREDKKRLKKKLSKKHFVPGPGTYDPKHKREVGSTSRDLTGSTVFRSRTQRRFDPVKLYGHDGDPGAYEPTVYLSLVMTAKKTFSQAIQDGKVGFNATAERILSFRRGNWNEGEKTPGPAAYKPQVTETGREQDMTTLNGCEAMKSAAFASKVARVPAPHNENVPGPGQYDPNFESIEPSAHNAMSLVGRDAAVPGGLSTDGPRYASTGAGVGPGSYDAERWETIAYNGEQQLARTSVAQREGRANAAHGVGFGSRYEQHELPFEAPAVMHEATPGPG</sequence>
<evidence type="ECO:0000313" key="4">
    <source>
        <dbReference type="Proteomes" id="UP000037460"/>
    </source>
</evidence>
<dbReference type="SUPFAM" id="SSF51206">
    <property type="entry name" value="cAMP-binding domain-like"/>
    <property type="match status" value="2"/>
</dbReference>
<dbReference type="AlphaFoldDB" id="A0A0M0LQJ7"/>
<feature type="compositionally biased region" description="Pro residues" evidence="1">
    <location>
        <begin position="365"/>
        <end position="376"/>
    </location>
</feature>
<dbReference type="PROSITE" id="PS50042">
    <property type="entry name" value="CNMP_BINDING_3"/>
    <property type="match status" value="2"/>
</dbReference>
<accession>A0A0M0LQJ7</accession>
<dbReference type="PANTHER" id="PTHR23011">
    <property type="entry name" value="CYCLIC NUCLEOTIDE-BINDING DOMAIN CONTAINING PROTEIN"/>
    <property type="match status" value="1"/>
</dbReference>
<protein>
    <submittedName>
        <fullName evidence="3">Xenobiotic-transporting ATPase</fullName>
    </submittedName>
</protein>
<gene>
    <name evidence="3" type="ORF">Ctob_013853</name>
</gene>
<dbReference type="CDD" id="cd00038">
    <property type="entry name" value="CAP_ED"/>
    <property type="match status" value="2"/>
</dbReference>
<feature type="compositionally biased region" description="Basic residues" evidence="1">
    <location>
        <begin position="395"/>
        <end position="405"/>
    </location>
</feature>
<dbReference type="InterPro" id="IPR014710">
    <property type="entry name" value="RmlC-like_jellyroll"/>
</dbReference>
<feature type="compositionally biased region" description="Polar residues" evidence="1">
    <location>
        <begin position="421"/>
        <end position="435"/>
    </location>
</feature>
<evidence type="ECO:0000256" key="1">
    <source>
        <dbReference type="SAM" id="MobiDB-lite"/>
    </source>
</evidence>
<dbReference type="OrthoDB" id="421226at2759"/>
<reference evidence="4" key="1">
    <citation type="journal article" date="2015" name="PLoS Genet.">
        <title>Genome Sequence and Transcriptome Analyses of Chrysochromulina tobin: Metabolic Tools for Enhanced Algal Fitness in the Prominent Order Prymnesiales (Haptophyceae).</title>
        <authorList>
            <person name="Hovde B.T."/>
            <person name="Deodato C.R."/>
            <person name="Hunsperger H.M."/>
            <person name="Ryken S.A."/>
            <person name="Yost W."/>
            <person name="Jha R.K."/>
            <person name="Patterson J."/>
            <person name="Monnat R.J. Jr."/>
            <person name="Barlow S.B."/>
            <person name="Starkenburg S.R."/>
            <person name="Cattolico R.A."/>
        </authorList>
    </citation>
    <scope>NUCLEOTIDE SEQUENCE</scope>
    <source>
        <strain evidence="4">CCMP291</strain>
    </source>
</reference>
<feature type="domain" description="Cyclic nucleotide-binding" evidence="2">
    <location>
        <begin position="77"/>
        <end position="179"/>
    </location>
</feature>
<keyword evidence="4" id="KW-1185">Reference proteome</keyword>
<evidence type="ECO:0000259" key="2">
    <source>
        <dbReference type="PROSITE" id="PS50042"/>
    </source>
</evidence>
<comment type="caution">
    <text evidence="3">The sequence shown here is derived from an EMBL/GenBank/DDBJ whole genome shotgun (WGS) entry which is preliminary data.</text>
</comment>
<feature type="region of interest" description="Disordered" evidence="1">
    <location>
        <begin position="497"/>
        <end position="516"/>
    </location>
</feature>
<dbReference type="InterPro" id="IPR000595">
    <property type="entry name" value="cNMP-bd_dom"/>
</dbReference>
<dbReference type="Proteomes" id="UP000037460">
    <property type="component" value="Unassembled WGS sequence"/>
</dbReference>
<dbReference type="SMART" id="SM00100">
    <property type="entry name" value="cNMP"/>
    <property type="match status" value="2"/>
</dbReference>
<feature type="non-terminal residue" evidence="3">
    <location>
        <position position="666"/>
    </location>
</feature>
<dbReference type="InterPro" id="IPR010736">
    <property type="entry name" value="SHIPPO-rpt"/>
</dbReference>
<dbReference type="EMBL" id="JWZX01000430">
    <property type="protein sequence ID" value="KOO52983.1"/>
    <property type="molecule type" value="Genomic_DNA"/>
</dbReference>
<feature type="region of interest" description="Disordered" evidence="1">
    <location>
        <begin position="358"/>
        <end position="435"/>
    </location>
</feature>
<organism evidence="3 4">
    <name type="scientific">Chrysochromulina tobinii</name>
    <dbReference type="NCBI Taxonomy" id="1460289"/>
    <lineage>
        <taxon>Eukaryota</taxon>
        <taxon>Haptista</taxon>
        <taxon>Haptophyta</taxon>
        <taxon>Prymnesiophyceae</taxon>
        <taxon>Prymnesiales</taxon>
        <taxon>Chrysochromulinaceae</taxon>
        <taxon>Chrysochromulina</taxon>
    </lineage>
</organism>
<dbReference type="PANTHER" id="PTHR23011:SF28">
    <property type="entry name" value="CYCLIC NUCLEOTIDE-BINDING DOMAIN CONTAINING PROTEIN"/>
    <property type="match status" value="1"/>
</dbReference>
<name>A0A0M0LQJ7_9EUKA</name>
<feature type="domain" description="Cyclic nucleotide-binding" evidence="2">
    <location>
        <begin position="203"/>
        <end position="302"/>
    </location>
</feature>